<dbReference type="PANTHER" id="PTHR37314:SF4">
    <property type="entry name" value="UPF0700 TRANSMEMBRANE PROTEIN YOAK"/>
    <property type="match status" value="1"/>
</dbReference>
<organism evidence="2 3">
    <name type="scientific">Flavobacterium enshiense DK69</name>
    <dbReference type="NCBI Taxonomy" id="1107311"/>
    <lineage>
        <taxon>Bacteria</taxon>
        <taxon>Pseudomonadati</taxon>
        <taxon>Bacteroidota</taxon>
        <taxon>Flavobacteriia</taxon>
        <taxon>Flavobacteriales</taxon>
        <taxon>Flavobacteriaceae</taxon>
        <taxon>Flavobacterium</taxon>
    </lineage>
</organism>
<evidence type="ECO:0000313" key="2">
    <source>
        <dbReference type="EMBL" id="KGO96006.1"/>
    </source>
</evidence>
<name>A0A0A2MWL2_9FLAO</name>
<dbReference type="STRING" id="1107311.Q767_07000"/>
<dbReference type="Pfam" id="PF06912">
    <property type="entry name" value="DUF1275"/>
    <property type="match status" value="1"/>
</dbReference>
<dbReference type="AlphaFoldDB" id="A0A0A2MWL2"/>
<evidence type="ECO:0000256" key="1">
    <source>
        <dbReference type="SAM" id="Phobius"/>
    </source>
</evidence>
<keyword evidence="3" id="KW-1185">Reference proteome</keyword>
<dbReference type="PANTHER" id="PTHR37314">
    <property type="entry name" value="SLR0142 PROTEIN"/>
    <property type="match status" value="1"/>
</dbReference>
<dbReference type="Proteomes" id="UP000030149">
    <property type="component" value="Unassembled WGS sequence"/>
</dbReference>
<feature type="transmembrane region" description="Helical" evidence="1">
    <location>
        <begin position="65"/>
        <end position="86"/>
    </location>
</feature>
<keyword evidence="1" id="KW-1133">Transmembrane helix</keyword>
<keyword evidence="1" id="KW-0472">Membrane</keyword>
<dbReference type="RefSeq" id="WP_035630217.1">
    <property type="nucleotide sequence ID" value="NZ_AVCS01000009.1"/>
</dbReference>
<dbReference type="PATRIC" id="fig|1107311.5.peg.2598"/>
<evidence type="ECO:0008006" key="4">
    <source>
        <dbReference type="Google" id="ProtNLM"/>
    </source>
</evidence>
<dbReference type="InterPro" id="IPR010699">
    <property type="entry name" value="DUF1275"/>
</dbReference>
<feature type="transmembrane region" description="Helical" evidence="1">
    <location>
        <begin position="184"/>
        <end position="206"/>
    </location>
</feature>
<dbReference type="OrthoDB" id="270162at2"/>
<keyword evidence="1" id="KW-0812">Transmembrane</keyword>
<gene>
    <name evidence="2" type="ORF">Q767_07000</name>
</gene>
<dbReference type="eggNOG" id="COG3619">
    <property type="taxonomic scope" value="Bacteria"/>
</dbReference>
<accession>A0A0A2MWL2</accession>
<dbReference type="EMBL" id="JRLZ01000005">
    <property type="protein sequence ID" value="KGO96006.1"/>
    <property type="molecule type" value="Genomic_DNA"/>
</dbReference>
<protein>
    <recommendedName>
        <fullName evidence="4">DUF1275 domain-containing protein</fullName>
    </recommendedName>
</protein>
<reference evidence="3" key="1">
    <citation type="submission" date="2013-09" db="EMBL/GenBank/DDBJ databases">
        <authorList>
            <person name="Zeng Z."/>
            <person name="Chen C."/>
        </authorList>
    </citation>
    <scope>NUCLEOTIDE SEQUENCE [LARGE SCALE GENOMIC DNA]</scope>
    <source>
        <strain evidence="3">DK69</strain>
    </source>
</reference>
<proteinExistence type="predicted"/>
<reference evidence="2 3" key="2">
    <citation type="journal article" date="2015" name="Stand. Genomic Sci.">
        <title>High quality draft genomic sequence of Flavobacterium enshiense DK69(T) and comparison among Flavobacterium genomes.</title>
        <authorList>
            <person name="Zeng Z."/>
            <person name="Chen C."/>
            <person name="Du H."/>
            <person name="Wang G."/>
            <person name="Li M."/>
        </authorList>
    </citation>
    <scope>NUCLEOTIDE SEQUENCE [LARGE SCALE GENOMIC DNA]</scope>
    <source>
        <strain evidence="2 3">DK69</strain>
    </source>
</reference>
<feature type="transmembrane region" description="Helical" evidence="1">
    <location>
        <begin position="125"/>
        <end position="141"/>
    </location>
</feature>
<feature type="transmembrane region" description="Helical" evidence="1">
    <location>
        <begin position="21"/>
        <end position="45"/>
    </location>
</feature>
<feature type="transmembrane region" description="Helical" evidence="1">
    <location>
        <begin position="93"/>
        <end position="113"/>
    </location>
</feature>
<comment type="caution">
    <text evidence="2">The sequence shown here is derived from an EMBL/GenBank/DDBJ whole genome shotgun (WGS) entry which is preliminary data.</text>
</comment>
<feature type="transmembrane region" description="Helical" evidence="1">
    <location>
        <begin position="212"/>
        <end position="235"/>
    </location>
</feature>
<evidence type="ECO:0000313" key="3">
    <source>
        <dbReference type="Proteomes" id="UP000030149"/>
    </source>
</evidence>
<sequence length="259" mass="29845">MFRHRGKNRTFRHNLRLASNLSLVAGIVNSVGVLAISTLTTNVTGHFAYFSEELITGQFTKAIPFILYILFFFLGAFVSNSFIEIAIINKKKYIHTTPMFLEIFLLVLAGFWNDWNFKVGENTNQIAYILLFSMGLQNALVTKISQSTVRTTHLTGLFTDLGIEISQYFFYRNHPNTVNLKKNIFLKLSIIVFFFAGCISGTLLFYQIGTKTLLVAATLITIALTMNNLIFYYTFTRRKFRRKKNEQRSTTRHNLKDNR</sequence>